<evidence type="ECO:0000259" key="2">
    <source>
        <dbReference type="Pfam" id="PF00155"/>
    </source>
</evidence>
<dbReference type="Pfam" id="PF00155">
    <property type="entry name" value="Aminotran_1_2"/>
    <property type="match status" value="1"/>
</dbReference>
<dbReference type="GO" id="GO:0047536">
    <property type="term" value="F:2-aminoadipate transaminase activity"/>
    <property type="evidence" value="ECO:0007669"/>
    <property type="project" value="TreeGrafter"/>
</dbReference>
<dbReference type="Gene3D" id="3.40.640.10">
    <property type="entry name" value="Type I PLP-dependent aspartate aminotransferase-like (Major domain)"/>
    <property type="match status" value="1"/>
</dbReference>
<dbReference type="Gene3D" id="3.90.1150.10">
    <property type="entry name" value="Aspartate Aminotransferase, domain 1"/>
    <property type="match status" value="1"/>
</dbReference>
<dbReference type="InterPro" id="IPR015424">
    <property type="entry name" value="PyrdxlP-dep_Trfase"/>
</dbReference>
<feature type="compositionally biased region" description="Polar residues" evidence="1">
    <location>
        <begin position="74"/>
        <end position="84"/>
    </location>
</feature>
<dbReference type="GO" id="GO:0030170">
    <property type="term" value="F:pyridoxal phosphate binding"/>
    <property type="evidence" value="ECO:0007669"/>
    <property type="project" value="InterPro"/>
</dbReference>
<feature type="domain" description="Aminotransferase class I/classII large" evidence="2">
    <location>
        <begin position="86"/>
        <end position="343"/>
    </location>
</feature>
<comment type="caution">
    <text evidence="3">The sequence shown here is derived from an EMBL/GenBank/DDBJ whole genome shotgun (WGS) entry which is preliminary data.</text>
</comment>
<dbReference type="InterPro" id="IPR004839">
    <property type="entry name" value="Aminotransferase_I/II_large"/>
</dbReference>
<evidence type="ECO:0000313" key="3">
    <source>
        <dbReference type="EMBL" id="CAJ1962625.1"/>
    </source>
</evidence>
<dbReference type="SUPFAM" id="SSF53383">
    <property type="entry name" value="PLP-dependent transferases"/>
    <property type="match status" value="1"/>
</dbReference>
<reference evidence="3" key="1">
    <citation type="submission" date="2023-08" db="EMBL/GenBank/DDBJ databases">
        <authorList>
            <person name="Audoor S."/>
            <person name="Bilcke G."/>
        </authorList>
    </citation>
    <scope>NUCLEOTIDE SEQUENCE</scope>
</reference>
<evidence type="ECO:0000256" key="1">
    <source>
        <dbReference type="SAM" id="MobiDB-lite"/>
    </source>
</evidence>
<name>A0AAD2G4T3_9STRA</name>
<dbReference type="InterPro" id="IPR015421">
    <property type="entry name" value="PyrdxlP-dep_Trfase_major"/>
</dbReference>
<sequence length="479" mass="52963">MINLGRGWPDPSLLPSLQSLLNLSQSEVQHQQEQALQYGVDPGNLDMLQAVIQLRQQCASTEISADCEEGGPDTQGQETANTSTPKITTENIIITNGSSQGLDMVCLRFSRPGDIILVEPLSYCYIAATLEQHGLIPLKVPSTSEQCRTSCLEESRGNLMDLDALEDALETRRQVNGLMPKLLYLCPICHNPTATTMEEEEAKRLIAIARKYKFKLISDEVYMFLAFNCEAVPKSLVDYEMELVEAETPIDEGDDASSFVVLALNSFSKILGPGMRLGWIESCSNNIKVLQESGAIVSGGGLNPLGCSLVGAYLRSGQQETLIETLNTSYRTRCKVMMDALELDLGALPVTVEEIFQPIVQHPCYVRVTGGFFLWLRFPNHWNLDTEKLLSVCLEKQNTKEENEDDESVSFFAGHQFSLGIPLVGDKSNGEEAATTELFVPEVANHSIRICFAYLPEEDITKGISYLAKTAYDMVYSSK</sequence>
<accession>A0AAD2G4T3</accession>
<organism evidence="3 4">
    <name type="scientific">Cylindrotheca closterium</name>
    <dbReference type="NCBI Taxonomy" id="2856"/>
    <lineage>
        <taxon>Eukaryota</taxon>
        <taxon>Sar</taxon>
        <taxon>Stramenopiles</taxon>
        <taxon>Ochrophyta</taxon>
        <taxon>Bacillariophyta</taxon>
        <taxon>Bacillariophyceae</taxon>
        <taxon>Bacillariophycidae</taxon>
        <taxon>Bacillariales</taxon>
        <taxon>Bacillariaceae</taxon>
        <taxon>Cylindrotheca</taxon>
    </lineage>
</organism>
<dbReference type="PANTHER" id="PTHR42858:SF1">
    <property type="entry name" value="LD15494P"/>
    <property type="match status" value="1"/>
</dbReference>
<evidence type="ECO:0000313" key="4">
    <source>
        <dbReference type="Proteomes" id="UP001295423"/>
    </source>
</evidence>
<gene>
    <name evidence="3" type="ORF">CYCCA115_LOCUS19775</name>
</gene>
<protein>
    <recommendedName>
        <fullName evidence="2">Aminotransferase class I/classII large domain-containing protein</fullName>
    </recommendedName>
</protein>
<dbReference type="EMBL" id="CAKOGP040002114">
    <property type="protein sequence ID" value="CAJ1962625.1"/>
    <property type="molecule type" value="Genomic_DNA"/>
</dbReference>
<dbReference type="CDD" id="cd00609">
    <property type="entry name" value="AAT_like"/>
    <property type="match status" value="1"/>
</dbReference>
<dbReference type="InterPro" id="IPR015422">
    <property type="entry name" value="PyrdxlP-dep_Trfase_small"/>
</dbReference>
<dbReference type="PANTHER" id="PTHR42858">
    <property type="entry name" value="AMINOTRANSFERASE"/>
    <property type="match status" value="1"/>
</dbReference>
<dbReference type="AlphaFoldDB" id="A0AAD2G4T3"/>
<keyword evidence="4" id="KW-1185">Reference proteome</keyword>
<proteinExistence type="predicted"/>
<dbReference type="Proteomes" id="UP001295423">
    <property type="component" value="Unassembled WGS sequence"/>
</dbReference>
<feature type="region of interest" description="Disordered" evidence="1">
    <location>
        <begin position="64"/>
        <end position="84"/>
    </location>
</feature>